<protein>
    <submittedName>
        <fullName evidence="4">OLC1v1023270C1</fullName>
    </submittedName>
</protein>
<dbReference type="AlphaFoldDB" id="A0AAV1BZX8"/>
<dbReference type="PROSITE" id="PS51375">
    <property type="entry name" value="PPR"/>
    <property type="match status" value="7"/>
</dbReference>
<dbReference type="PANTHER" id="PTHR46128">
    <property type="entry name" value="MITOCHONDRIAL GROUP I INTRON SPLICING FACTOR CCM1"/>
    <property type="match status" value="1"/>
</dbReference>
<evidence type="ECO:0000313" key="5">
    <source>
        <dbReference type="Proteomes" id="UP001161247"/>
    </source>
</evidence>
<dbReference type="EMBL" id="OX459118">
    <property type="protein sequence ID" value="CAI9088831.1"/>
    <property type="molecule type" value="Genomic_DNA"/>
</dbReference>
<feature type="repeat" description="PPR" evidence="3">
    <location>
        <begin position="363"/>
        <end position="397"/>
    </location>
</feature>
<dbReference type="Pfam" id="PF13041">
    <property type="entry name" value="PPR_2"/>
    <property type="match status" value="2"/>
</dbReference>
<feature type="repeat" description="PPR" evidence="3">
    <location>
        <begin position="293"/>
        <end position="327"/>
    </location>
</feature>
<dbReference type="InterPro" id="IPR002885">
    <property type="entry name" value="PPR_rpt"/>
</dbReference>
<organism evidence="4 5">
    <name type="scientific">Oldenlandia corymbosa var. corymbosa</name>
    <dbReference type="NCBI Taxonomy" id="529605"/>
    <lineage>
        <taxon>Eukaryota</taxon>
        <taxon>Viridiplantae</taxon>
        <taxon>Streptophyta</taxon>
        <taxon>Embryophyta</taxon>
        <taxon>Tracheophyta</taxon>
        <taxon>Spermatophyta</taxon>
        <taxon>Magnoliopsida</taxon>
        <taxon>eudicotyledons</taxon>
        <taxon>Gunneridae</taxon>
        <taxon>Pentapetalae</taxon>
        <taxon>asterids</taxon>
        <taxon>lamiids</taxon>
        <taxon>Gentianales</taxon>
        <taxon>Rubiaceae</taxon>
        <taxon>Rubioideae</taxon>
        <taxon>Spermacoceae</taxon>
        <taxon>Hedyotis-Oldenlandia complex</taxon>
        <taxon>Oldenlandia</taxon>
    </lineage>
</organism>
<dbReference type="NCBIfam" id="TIGR00756">
    <property type="entry name" value="PPR"/>
    <property type="match status" value="7"/>
</dbReference>
<proteinExistence type="inferred from homology"/>
<accession>A0AAV1BZX8</accession>
<evidence type="ECO:0000256" key="3">
    <source>
        <dbReference type="PROSITE-ProRule" id="PRU00708"/>
    </source>
</evidence>
<reference evidence="4" key="1">
    <citation type="submission" date="2023-03" db="EMBL/GenBank/DDBJ databases">
        <authorList>
            <person name="Julca I."/>
        </authorList>
    </citation>
    <scope>NUCLEOTIDE SEQUENCE</scope>
</reference>
<gene>
    <name evidence="4" type="ORF">OLC1_LOCUS1313</name>
</gene>
<dbReference type="Proteomes" id="UP001161247">
    <property type="component" value="Chromosome 1"/>
</dbReference>
<keyword evidence="5" id="KW-1185">Reference proteome</keyword>
<feature type="repeat" description="PPR" evidence="3">
    <location>
        <begin position="152"/>
        <end position="186"/>
    </location>
</feature>
<dbReference type="InterPro" id="IPR011990">
    <property type="entry name" value="TPR-like_helical_dom_sf"/>
</dbReference>
<evidence type="ECO:0000256" key="2">
    <source>
        <dbReference type="ARBA" id="ARBA00022737"/>
    </source>
</evidence>
<sequence length="467" mass="53770">MEKLRKISPFRLSSLLRLEKDPKLAFQLFMNPNPNDPNPTPKPFRYDPVSYDLIITKLGKAKMFSELELIVENLKKQTRIIPKEIIFCNIISFYGRARLSWKALEMFDEIPSFRCRRTIKSVNSLLNSLLICREFSKMREVFLGMEIYARPDACTYNILINACLVMGDLDNAWDVFNAMQKKGIVPNVTTFGTLIKGLCENKELEEAFRLKEMMERDFKLKPNAFLFVALIKGLCEVDKVDVAMKLKEEMLKKNVELDAAIYATLISALFKAGRREDVNKLLEDMRKNGCKKNTVLYNVIIQGCCIEQDFDSAFKVLNKMERRNCKPDIISYNVIIHALCKAGKLKEASELVEDMPRRKCFPDMVTYRTFFDGLCDAMQYKEAAHVLDEMVFKGYLPRSSSICNLVDGLIRGGKTKYLWMVLDSLAKGNFSNPTTWEMVVSFVCKGDRQYSNPLEELNSLITQFNAL</sequence>
<comment type="similarity">
    <text evidence="1">Belongs to the PPR family. P subfamily.</text>
</comment>
<name>A0AAV1BZX8_OLDCO</name>
<feature type="repeat" description="PPR" evidence="3">
    <location>
        <begin position="328"/>
        <end position="362"/>
    </location>
</feature>
<dbReference type="InterPro" id="IPR050872">
    <property type="entry name" value="PPR_P_subfamily"/>
</dbReference>
<feature type="repeat" description="PPR" evidence="3">
    <location>
        <begin position="258"/>
        <end position="292"/>
    </location>
</feature>
<dbReference type="Gene3D" id="1.25.40.10">
    <property type="entry name" value="Tetratricopeptide repeat domain"/>
    <property type="match status" value="4"/>
</dbReference>
<dbReference type="Pfam" id="PF13812">
    <property type="entry name" value="PPR_3"/>
    <property type="match status" value="1"/>
</dbReference>
<dbReference type="PANTHER" id="PTHR46128:SF211">
    <property type="entry name" value="PENTACOTRIPEPTIDE-REPEAT REGION OF PRORP DOMAIN-CONTAINING PROTEIN"/>
    <property type="match status" value="1"/>
</dbReference>
<evidence type="ECO:0000313" key="4">
    <source>
        <dbReference type="EMBL" id="CAI9088831.1"/>
    </source>
</evidence>
<feature type="repeat" description="PPR" evidence="3">
    <location>
        <begin position="187"/>
        <end position="217"/>
    </location>
</feature>
<evidence type="ECO:0000256" key="1">
    <source>
        <dbReference type="ARBA" id="ARBA00007626"/>
    </source>
</evidence>
<feature type="repeat" description="PPR" evidence="3">
    <location>
        <begin position="223"/>
        <end position="257"/>
    </location>
</feature>
<keyword evidence="2" id="KW-0677">Repeat</keyword>
<dbReference type="Pfam" id="PF01535">
    <property type="entry name" value="PPR"/>
    <property type="match status" value="1"/>
</dbReference>